<evidence type="ECO:0000313" key="15">
    <source>
        <dbReference type="Proteomes" id="UP000094285"/>
    </source>
</evidence>
<dbReference type="PROSITE" id="PS50216">
    <property type="entry name" value="DHHC"/>
    <property type="match status" value="1"/>
</dbReference>
<keyword evidence="2 11" id="KW-0808">Transferase</keyword>
<keyword evidence="6 11" id="KW-0472">Membrane</keyword>
<evidence type="ECO:0000256" key="12">
    <source>
        <dbReference type="RuleBase" id="RU079119"/>
    </source>
</evidence>
<evidence type="ECO:0000256" key="7">
    <source>
        <dbReference type="ARBA" id="ARBA00023139"/>
    </source>
</evidence>
<dbReference type="GO" id="GO:0005789">
    <property type="term" value="C:endoplasmic reticulum membrane"/>
    <property type="evidence" value="ECO:0007669"/>
    <property type="project" value="UniProtKB-SubCell"/>
</dbReference>
<reference evidence="15" key="1">
    <citation type="submission" date="2016-05" db="EMBL/GenBank/DDBJ databases">
        <title>Comparative genomics of biotechnologically important yeasts.</title>
        <authorList>
            <consortium name="DOE Joint Genome Institute"/>
            <person name="Riley R."/>
            <person name="Haridas S."/>
            <person name="Wolfe K.H."/>
            <person name="Lopes M.R."/>
            <person name="Hittinger C.T."/>
            <person name="Goker M."/>
            <person name="Salamov A."/>
            <person name="Wisecaver J."/>
            <person name="Long T.M."/>
            <person name="Aerts A.L."/>
            <person name="Barry K."/>
            <person name="Choi C."/>
            <person name="Clum A."/>
            <person name="Coughlan A.Y."/>
            <person name="Deshpande S."/>
            <person name="Douglass A.P."/>
            <person name="Hanson S.J."/>
            <person name="Klenk H.-P."/>
            <person name="Labutti K."/>
            <person name="Lapidus A."/>
            <person name="Lindquist E."/>
            <person name="Lipzen A."/>
            <person name="Meier-Kolthoff J.P."/>
            <person name="Ohm R.A."/>
            <person name="Otillar R.P."/>
            <person name="Pangilinan J."/>
            <person name="Peng Y."/>
            <person name="Rokas A."/>
            <person name="Rosa C.A."/>
            <person name="Scheuner C."/>
            <person name="Sibirny A.A."/>
            <person name="Slot J.C."/>
            <person name="Stielow J.B."/>
            <person name="Sun H."/>
            <person name="Kurtzman C.P."/>
            <person name="Blackwell M."/>
            <person name="Grigoriev I.V."/>
            <person name="Jeffries T.W."/>
        </authorList>
    </citation>
    <scope>NUCLEOTIDE SEQUENCE [LARGE SCALE GENOMIC DNA]</scope>
    <source>
        <strain evidence="15">NRRL Y-17324</strain>
    </source>
</reference>
<feature type="transmembrane region" description="Helical" evidence="11 12">
    <location>
        <begin position="7"/>
        <end position="29"/>
    </location>
</feature>
<evidence type="ECO:0000256" key="4">
    <source>
        <dbReference type="ARBA" id="ARBA00022824"/>
    </source>
</evidence>
<evidence type="ECO:0000313" key="14">
    <source>
        <dbReference type="EMBL" id="ODV79459.1"/>
    </source>
</evidence>
<feature type="transmembrane region" description="Helical" evidence="11 12">
    <location>
        <begin position="126"/>
        <end position="149"/>
    </location>
</feature>
<name>A0A1E4SIY0_9ASCO</name>
<feature type="active site" description="S-palmitoyl cysteine intermediate" evidence="11">
    <location>
        <position position="108"/>
    </location>
</feature>
<protein>
    <recommendedName>
        <fullName evidence="11">Palmitoyltransferase PFA4</fullName>
        <ecNumber evidence="11">2.3.1.225</ecNumber>
    </recommendedName>
    <alternativeName>
        <fullName evidence="11">Protein S-acyltransferase</fullName>
        <shortName evidence="11">PAT</shortName>
    </alternativeName>
    <alternativeName>
        <fullName evidence="11">Protein fatty acyltransferase 4</fullName>
    </alternativeName>
</protein>
<dbReference type="EC" id="2.3.1.225" evidence="11"/>
<dbReference type="Pfam" id="PF01529">
    <property type="entry name" value="DHHC"/>
    <property type="match status" value="1"/>
</dbReference>
<dbReference type="Proteomes" id="UP000094285">
    <property type="component" value="Unassembled WGS sequence"/>
</dbReference>
<sequence length="411" mass="47847">MAVQLKWPILGVVIPCVLIAILGYGSHYFVFSSRLEPSTQAWFQFSLTMVWVSYALAIIIPPGLPPHNFEPKHGEWRRWCKKCQNYKPERAHHCKTCNVCVLQMDHHCPWTYNCVGHRNMGHFLRFLAWVLWTTGFAMVQLALVALQYYHDRALPSYLVDKRELVAVVFLLPVDVFVFLTILVLAIRCLINWVGRGMSQIEVWEWERIEHQFHTERMWSQINRNYLTLHGRKMPQLTSWNHLAVLLQMDEREAIAHEAGTAPVDELVVPPNFTPDDLVFPYDLGMWNNLTAILGYPWAWLMPWSEPSSSGYHPAKTKYLEDDQLNLPWPPDGGHQEQTAFVRDTCTDDIELSDYRNISLLKKRLDPRSTMERKKWVNDVGERLDDYGVDLEAEDPENEVLLVASDNRMDSD</sequence>
<gene>
    <name evidence="11" type="primary">PFA4</name>
    <name evidence="14" type="ORF">CANTADRAFT_51943</name>
</gene>
<dbReference type="AlphaFoldDB" id="A0A1E4SIY0"/>
<evidence type="ECO:0000259" key="13">
    <source>
        <dbReference type="Pfam" id="PF01529"/>
    </source>
</evidence>
<dbReference type="OrthoDB" id="331948at2759"/>
<keyword evidence="8 11" id="KW-0449">Lipoprotein</keyword>
<evidence type="ECO:0000256" key="6">
    <source>
        <dbReference type="ARBA" id="ARBA00023136"/>
    </source>
</evidence>
<dbReference type="RefSeq" id="XP_020064581.1">
    <property type="nucleotide sequence ID" value="XM_020210013.1"/>
</dbReference>
<keyword evidence="15" id="KW-1185">Reference proteome</keyword>
<feature type="domain" description="Palmitoyltransferase DHHC" evidence="13">
    <location>
        <begin position="77"/>
        <end position="205"/>
    </location>
</feature>
<organism evidence="14 15">
    <name type="scientific">Suhomyces tanzawaensis NRRL Y-17324</name>
    <dbReference type="NCBI Taxonomy" id="984487"/>
    <lineage>
        <taxon>Eukaryota</taxon>
        <taxon>Fungi</taxon>
        <taxon>Dikarya</taxon>
        <taxon>Ascomycota</taxon>
        <taxon>Saccharomycotina</taxon>
        <taxon>Pichiomycetes</taxon>
        <taxon>Debaryomycetaceae</taxon>
        <taxon>Suhomyces</taxon>
    </lineage>
</organism>
<evidence type="ECO:0000256" key="2">
    <source>
        <dbReference type="ARBA" id="ARBA00022679"/>
    </source>
</evidence>
<dbReference type="PANTHER" id="PTHR12246">
    <property type="entry name" value="PALMITOYLTRANSFERASE ZDHHC16"/>
    <property type="match status" value="1"/>
</dbReference>
<comment type="function">
    <text evidence="11">Mediates the reversible addition of palmitate to target proteins, thereby regulating their membrane association and biological function.</text>
</comment>
<accession>A0A1E4SIY0</accession>
<evidence type="ECO:0000256" key="9">
    <source>
        <dbReference type="ARBA" id="ARBA00023315"/>
    </source>
</evidence>
<evidence type="ECO:0000256" key="1">
    <source>
        <dbReference type="ARBA" id="ARBA00004141"/>
    </source>
</evidence>
<evidence type="ECO:0000256" key="10">
    <source>
        <dbReference type="ARBA" id="ARBA00048048"/>
    </source>
</evidence>
<comment type="catalytic activity">
    <reaction evidence="10 11 12">
        <text>L-cysteinyl-[protein] + hexadecanoyl-CoA = S-hexadecanoyl-L-cysteinyl-[protein] + CoA</text>
        <dbReference type="Rhea" id="RHEA:36683"/>
        <dbReference type="Rhea" id="RHEA-COMP:10131"/>
        <dbReference type="Rhea" id="RHEA-COMP:11032"/>
        <dbReference type="ChEBI" id="CHEBI:29950"/>
        <dbReference type="ChEBI" id="CHEBI:57287"/>
        <dbReference type="ChEBI" id="CHEBI:57379"/>
        <dbReference type="ChEBI" id="CHEBI:74151"/>
        <dbReference type="EC" id="2.3.1.225"/>
    </reaction>
</comment>
<proteinExistence type="inferred from homology"/>
<comment type="similarity">
    <text evidence="11">Belongs to the DHHC palmitoyltransferase family. PFA4 subfamily.</text>
</comment>
<evidence type="ECO:0000256" key="3">
    <source>
        <dbReference type="ARBA" id="ARBA00022692"/>
    </source>
</evidence>
<dbReference type="EMBL" id="KV453912">
    <property type="protein sequence ID" value="ODV79459.1"/>
    <property type="molecule type" value="Genomic_DNA"/>
</dbReference>
<keyword evidence="7 11" id="KW-0564">Palmitate</keyword>
<keyword evidence="4 11" id="KW-0256">Endoplasmic reticulum</keyword>
<feature type="transmembrane region" description="Helical" evidence="11 12">
    <location>
        <begin position="41"/>
        <end position="60"/>
    </location>
</feature>
<comment type="subcellular location">
    <subcellularLocation>
        <location evidence="11">Endoplasmic reticulum membrane</location>
        <topology evidence="11">Multi-pass membrane protein</topology>
    </subcellularLocation>
    <subcellularLocation>
        <location evidence="1">Membrane</location>
        <topology evidence="1">Multi-pass membrane protein</topology>
    </subcellularLocation>
</comment>
<dbReference type="GeneID" id="30984149"/>
<dbReference type="HAMAP" id="MF_03199">
    <property type="entry name" value="DHHC_PAT_PFA4"/>
    <property type="match status" value="1"/>
</dbReference>
<keyword evidence="9 11" id="KW-0012">Acyltransferase</keyword>
<dbReference type="InterPro" id="IPR001594">
    <property type="entry name" value="Palmitoyltrfase_DHHC"/>
</dbReference>
<dbReference type="GO" id="GO:0019706">
    <property type="term" value="F:protein-cysteine S-palmitoyltransferase activity"/>
    <property type="evidence" value="ECO:0007669"/>
    <property type="project" value="UniProtKB-UniRule"/>
</dbReference>
<keyword evidence="5 11" id="KW-1133">Transmembrane helix</keyword>
<keyword evidence="3 11" id="KW-0812">Transmembrane</keyword>
<evidence type="ECO:0000256" key="5">
    <source>
        <dbReference type="ARBA" id="ARBA00022989"/>
    </source>
</evidence>
<comment type="domain">
    <text evidence="11 12">The DHHC domain is required for palmitoyltransferase activity.</text>
</comment>
<evidence type="ECO:0000256" key="8">
    <source>
        <dbReference type="ARBA" id="ARBA00023288"/>
    </source>
</evidence>
<dbReference type="InterPro" id="IPR039859">
    <property type="entry name" value="PFA4/ZDH16/20/ERF2-like"/>
</dbReference>
<dbReference type="InterPro" id="IPR033682">
    <property type="entry name" value="PFA4"/>
</dbReference>
<evidence type="ECO:0000256" key="11">
    <source>
        <dbReference type="HAMAP-Rule" id="MF_03199"/>
    </source>
</evidence>
<feature type="transmembrane region" description="Helical" evidence="11 12">
    <location>
        <begin position="169"/>
        <end position="190"/>
    </location>
</feature>